<dbReference type="InterPro" id="IPR027417">
    <property type="entry name" value="P-loop_NTPase"/>
</dbReference>
<evidence type="ECO:0000259" key="10">
    <source>
        <dbReference type="PROSITE" id="PS50929"/>
    </source>
</evidence>
<dbReference type="NCBIfam" id="TIGR02857">
    <property type="entry name" value="CydD"/>
    <property type="match status" value="1"/>
</dbReference>
<dbReference type="InterPro" id="IPR039421">
    <property type="entry name" value="Type_1_exporter"/>
</dbReference>
<accession>A0A1T5JB53</accession>
<dbReference type="InterPro" id="IPR036640">
    <property type="entry name" value="ABC1_TM_sf"/>
</dbReference>
<dbReference type="RefSeq" id="WP_079727438.1">
    <property type="nucleotide sequence ID" value="NZ_FUZP01000001.1"/>
</dbReference>
<keyword evidence="12" id="KW-1185">Reference proteome</keyword>
<reference evidence="11 12" key="1">
    <citation type="submission" date="2017-02" db="EMBL/GenBank/DDBJ databases">
        <authorList>
            <person name="Peterson S.W."/>
        </authorList>
    </citation>
    <scope>NUCLEOTIDE SEQUENCE [LARGE SCALE GENOMIC DNA]</scope>
    <source>
        <strain evidence="11 12">VKM Ac-2059</strain>
    </source>
</reference>
<dbReference type="InterPro" id="IPR014216">
    <property type="entry name" value="ABC_transptr_CydD"/>
</dbReference>
<dbReference type="InterPro" id="IPR003593">
    <property type="entry name" value="AAA+_ATPase"/>
</dbReference>
<dbReference type="CDD" id="cd18584">
    <property type="entry name" value="ABC_6TM_AarD_CydD"/>
    <property type="match status" value="1"/>
</dbReference>
<dbReference type="InterPro" id="IPR003439">
    <property type="entry name" value="ABC_transporter-like_ATP-bd"/>
</dbReference>
<evidence type="ECO:0000256" key="8">
    <source>
        <dbReference type="SAM" id="Phobius"/>
    </source>
</evidence>
<dbReference type="PROSITE" id="PS50929">
    <property type="entry name" value="ABC_TM1F"/>
    <property type="match status" value="1"/>
</dbReference>
<dbReference type="GO" id="GO:0042883">
    <property type="term" value="P:cysteine transport"/>
    <property type="evidence" value="ECO:0007669"/>
    <property type="project" value="InterPro"/>
</dbReference>
<comment type="subcellular location">
    <subcellularLocation>
        <location evidence="1">Cell membrane</location>
        <topology evidence="1">Multi-pass membrane protein</topology>
    </subcellularLocation>
</comment>
<feature type="transmembrane region" description="Helical" evidence="8">
    <location>
        <begin position="17"/>
        <end position="44"/>
    </location>
</feature>
<keyword evidence="5 8" id="KW-1133">Transmembrane helix</keyword>
<dbReference type="Pfam" id="PF00664">
    <property type="entry name" value="ABC_membrane"/>
    <property type="match status" value="1"/>
</dbReference>
<dbReference type="PANTHER" id="PTHR24221:SF590">
    <property type="entry name" value="COMPONENT LINKED WITH THE ASSEMBLY OF CYTOCHROME' TRANSPORT TRANSMEMBRANE ATP-BINDING PROTEIN ABC TRANSPORTER CYDD-RELATED"/>
    <property type="match status" value="1"/>
</dbReference>
<dbReference type="InterPro" id="IPR011527">
    <property type="entry name" value="ABC1_TM_dom"/>
</dbReference>
<proteinExistence type="predicted"/>
<keyword evidence="3" id="KW-0547">Nucleotide-binding</keyword>
<dbReference type="Proteomes" id="UP000190857">
    <property type="component" value="Unassembled WGS sequence"/>
</dbReference>
<evidence type="ECO:0000256" key="3">
    <source>
        <dbReference type="ARBA" id="ARBA00022741"/>
    </source>
</evidence>
<feature type="domain" description="ABC transmembrane type-1" evidence="10">
    <location>
        <begin position="20"/>
        <end position="302"/>
    </location>
</feature>
<dbReference type="SUPFAM" id="SSF90123">
    <property type="entry name" value="ABC transporter transmembrane region"/>
    <property type="match status" value="1"/>
</dbReference>
<dbReference type="GO" id="GO:0005886">
    <property type="term" value="C:plasma membrane"/>
    <property type="evidence" value="ECO:0007669"/>
    <property type="project" value="UniProtKB-SubCell"/>
</dbReference>
<evidence type="ECO:0000313" key="12">
    <source>
        <dbReference type="Proteomes" id="UP000190857"/>
    </source>
</evidence>
<evidence type="ECO:0000256" key="7">
    <source>
        <dbReference type="SAM" id="MobiDB-lite"/>
    </source>
</evidence>
<dbReference type="STRING" id="123320.SAMN06309945_1395"/>
<dbReference type="Pfam" id="PF00005">
    <property type="entry name" value="ABC_tran"/>
    <property type="match status" value="1"/>
</dbReference>
<dbReference type="EMBL" id="FUZP01000001">
    <property type="protein sequence ID" value="SKC48645.1"/>
    <property type="molecule type" value="Genomic_DNA"/>
</dbReference>
<evidence type="ECO:0000313" key="11">
    <source>
        <dbReference type="EMBL" id="SKC48645.1"/>
    </source>
</evidence>
<evidence type="ECO:0000256" key="4">
    <source>
        <dbReference type="ARBA" id="ARBA00022840"/>
    </source>
</evidence>
<feature type="transmembrane region" description="Helical" evidence="8">
    <location>
        <begin position="160"/>
        <end position="180"/>
    </location>
</feature>
<dbReference type="GO" id="GO:0140359">
    <property type="term" value="F:ABC-type transporter activity"/>
    <property type="evidence" value="ECO:0007669"/>
    <property type="project" value="InterPro"/>
</dbReference>
<dbReference type="GO" id="GO:0005524">
    <property type="term" value="F:ATP binding"/>
    <property type="evidence" value="ECO:0007669"/>
    <property type="project" value="UniProtKB-KW"/>
</dbReference>
<evidence type="ECO:0000256" key="1">
    <source>
        <dbReference type="ARBA" id="ARBA00004651"/>
    </source>
</evidence>
<feature type="transmembrane region" description="Helical" evidence="8">
    <location>
        <begin position="56"/>
        <end position="76"/>
    </location>
</feature>
<protein>
    <submittedName>
        <fullName evidence="11">ATP-binding cassette, subfamily C, CydD</fullName>
    </submittedName>
</protein>
<dbReference type="PANTHER" id="PTHR24221">
    <property type="entry name" value="ATP-BINDING CASSETTE SUB-FAMILY B"/>
    <property type="match status" value="1"/>
</dbReference>
<evidence type="ECO:0000259" key="9">
    <source>
        <dbReference type="PROSITE" id="PS50893"/>
    </source>
</evidence>
<dbReference type="AlphaFoldDB" id="A0A1T5JB53"/>
<dbReference type="InterPro" id="IPR017871">
    <property type="entry name" value="ABC_transporter-like_CS"/>
</dbReference>
<dbReference type="PROSITE" id="PS51257">
    <property type="entry name" value="PROKAR_LIPOPROTEIN"/>
    <property type="match status" value="1"/>
</dbReference>
<feature type="region of interest" description="Disordered" evidence="7">
    <location>
        <begin position="324"/>
        <end position="350"/>
    </location>
</feature>
<keyword evidence="4 11" id="KW-0067">ATP-binding</keyword>
<sequence length="590" mass="61738">MKPLDPRLLRYAKSARLFLVAGGAVGLATTGCIVAFAFLLTTLITRAIDGAPLDTLWPFLGALVAVILVRAVLVWANDALSARAAARVKGELRTQIVDATTTLGPAWMSGRSSSDIATLAGRGVDALDDYFSKYIPQLLLTAIATPVIVLSMFVTDWLSAVIVIVTLPLIPVFMILIGWATQAVQQRQWQALGRLSRGFVDTLGGLATLKIFGRQNRQVERMSRITREYRVETMKVLRVSFLSSFALELAASLSVAIVAVSVGLRLVDGSMLLPAGLFVLLLAPEAFLPIRQVGANFHAAAEGVTAADEAFAILDEARARRAGQGAKPAPVASSGEPVASSLRRAEADPSAPTAPVAAGLAVSGLSVSYGDDVVVQEFSARFEAGSLTVLSGPSGSGKSTIVAALNGFVPAVGRIAVDGRDVASDRSVDDRAWLAWAGQKPGLIFGTVAENVALGDAQPDEPLVRRSLERAAIADLDPRQELGVGGSGVSGGQAQRVAIARALYRLESRGCRVLVLDEPSSALDHATEARLIARLREVARAGVAVIVVSHRQAFLSAADAVVTIAPVSAAGATARARTRATTGAPRGVER</sequence>
<evidence type="ECO:0000256" key="5">
    <source>
        <dbReference type="ARBA" id="ARBA00022989"/>
    </source>
</evidence>
<gene>
    <name evidence="11" type="ORF">SAMN06309945_1395</name>
</gene>
<dbReference type="PROSITE" id="PS00211">
    <property type="entry name" value="ABC_TRANSPORTER_1"/>
    <property type="match status" value="1"/>
</dbReference>
<dbReference type="Gene3D" id="1.20.1560.10">
    <property type="entry name" value="ABC transporter type 1, transmembrane domain"/>
    <property type="match status" value="1"/>
</dbReference>
<dbReference type="PROSITE" id="PS50893">
    <property type="entry name" value="ABC_TRANSPORTER_2"/>
    <property type="match status" value="1"/>
</dbReference>
<dbReference type="SMART" id="SM00382">
    <property type="entry name" value="AAA"/>
    <property type="match status" value="1"/>
</dbReference>
<dbReference type="Gene3D" id="3.40.50.300">
    <property type="entry name" value="P-loop containing nucleotide triphosphate hydrolases"/>
    <property type="match status" value="1"/>
</dbReference>
<dbReference type="OrthoDB" id="9806127at2"/>
<dbReference type="SUPFAM" id="SSF52540">
    <property type="entry name" value="P-loop containing nucleoside triphosphate hydrolases"/>
    <property type="match status" value="1"/>
</dbReference>
<feature type="domain" description="ABC transporter" evidence="9">
    <location>
        <begin position="360"/>
        <end position="589"/>
    </location>
</feature>
<evidence type="ECO:0000256" key="2">
    <source>
        <dbReference type="ARBA" id="ARBA00022692"/>
    </source>
</evidence>
<keyword evidence="6 8" id="KW-0472">Membrane</keyword>
<dbReference type="GO" id="GO:0016887">
    <property type="term" value="F:ATP hydrolysis activity"/>
    <property type="evidence" value="ECO:0007669"/>
    <property type="project" value="InterPro"/>
</dbReference>
<keyword evidence="2 8" id="KW-0812">Transmembrane</keyword>
<organism evidence="11 12">
    <name type="scientific">Okibacterium fritillariae</name>
    <dbReference type="NCBI Taxonomy" id="123320"/>
    <lineage>
        <taxon>Bacteria</taxon>
        <taxon>Bacillati</taxon>
        <taxon>Actinomycetota</taxon>
        <taxon>Actinomycetes</taxon>
        <taxon>Micrococcales</taxon>
        <taxon>Microbacteriaceae</taxon>
        <taxon>Okibacterium</taxon>
    </lineage>
</organism>
<feature type="transmembrane region" description="Helical" evidence="8">
    <location>
        <begin position="134"/>
        <end position="154"/>
    </location>
</feature>
<name>A0A1T5JB53_9MICO</name>
<feature type="transmembrane region" description="Helical" evidence="8">
    <location>
        <begin position="239"/>
        <end position="264"/>
    </location>
</feature>
<evidence type="ECO:0000256" key="6">
    <source>
        <dbReference type="ARBA" id="ARBA00023136"/>
    </source>
</evidence>